<evidence type="ECO:0000259" key="8">
    <source>
        <dbReference type="Pfam" id="PF00746"/>
    </source>
</evidence>
<keyword evidence="5" id="KW-0572">Peptidoglycan-anchor</keyword>
<dbReference type="InterPro" id="IPR019931">
    <property type="entry name" value="LPXTG_anchor"/>
</dbReference>
<keyword evidence="3" id="KW-0964">Secreted</keyword>
<feature type="compositionally biased region" description="Low complexity" evidence="6">
    <location>
        <begin position="213"/>
        <end position="227"/>
    </location>
</feature>
<proteinExistence type="predicted"/>
<feature type="compositionally biased region" description="Basic and acidic residues" evidence="6">
    <location>
        <begin position="146"/>
        <end position="157"/>
    </location>
</feature>
<dbReference type="RefSeq" id="WP_191141298.1">
    <property type="nucleotide sequence ID" value="NZ_JACXAH010000002.1"/>
</dbReference>
<feature type="compositionally biased region" description="Polar residues" evidence="6">
    <location>
        <begin position="158"/>
        <end position="212"/>
    </location>
</feature>
<evidence type="ECO:0000256" key="3">
    <source>
        <dbReference type="ARBA" id="ARBA00022525"/>
    </source>
</evidence>
<sequence>MNTSKGRNRNQTSLIRTRGSSYRDLLRQFDLEENDPNRRNRRKKQFIRPARLSNAAATVSLCLATGMSIGIGTAFADKEVVPSEKPLDEAPAKIKVEEQQVESVEREVERSISETKPSEGSDKKIKEEPTTQQVKEKPVEQTQSKPIEEIPKQENTAKPEASSTETGNTAKPETSSTETGNTAKPETSSTETGNTAKPETSSTETGNTAKPETSSTGTGSTAQTGQSDKNDGASATNPSTPTESSTADEPNSDHDIQTVDGGELPDTAGNDMNGVLIGGVSALIGGAYFLRQRKVEKN</sequence>
<dbReference type="Pfam" id="PF00746">
    <property type="entry name" value="Gram_pos_anchor"/>
    <property type="match status" value="1"/>
</dbReference>
<keyword evidence="4" id="KW-0732">Signal</keyword>
<protein>
    <submittedName>
        <fullName evidence="9">LPXTG cell wall anchor domain-containing protein</fullName>
    </submittedName>
</protein>
<keyword evidence="7" id="KW-0812">Transmembrane</keyword>
<evidence type="ECO:0000256" key="1">
    <source>
        <dbReference type="ARBA" id="ARBA00004168"/>
    </source>
</evidence>
<name>A0A926RVW3_9BACL</name>
<organism evidence="9 10">
    <name type="scientific">Polycladospora coralii</name>
    <dbReference type="NCBI Taxonomy" id="2771432"/>
    <lineage>
        <taxon>Bacteria</taxon>
        <taxon>Bacillati</taxon>
        <taxon>Bacillota</taxon>
        <taxon>Bacilli</taxon>
        <taxon>Bacillales</taxon>
        <taxon>Thermoactinomycetaceae</taxon>
        <taxon>Polycladospora</taxon>
    </lineage>
</organism>
<dbReference type="EMBL" id="JACXAH010000002">
    <property type="protein sequence ID" value="MBD1370831.1"/>
    <property type="molecule type" value="Genomic_DNA"/>
</dbReference>
<feature type="compositionally biased region" description="Polar residues" evidence="6">
    <location>
        <begin position="233"/>
        <end position="249"/>
    </location>
</feature>
<keyword evidence="7" id="KW-0472">Membrane</keyword>
<evidence type="ECO:0000256" key="5">
    <source>
        <dbReference type="ARBA" id="ARBA00023088"/>
    </source>
</evidence>
<comment type="caution">
    <text evidence="9">The sequence shown here is derived from an EMBL/GenBank/DDBJ whole genome shotgun (WGS) entry which is preliminary data.</text>
</comment>
<evidence type="ECO:0000313" key="9">
    <source>
        <dbReference type="EMBL" id="MBD1370831.1"/>
    </source>
</evidence>
<feature type="transmembrane region" description="Helical" evidence="7">
    <location>
        <begin position="52"/>
        <end position="76"/>
    </location>
</feature>
<dbReference type="Proteomes" id="UP000661691">
    <property type="component" value="Unassembled WGS sequence"/>
</dbReference>
<keyword evidence="7" id="KW-1133">Transmembrane helix</keyword>
<evidence type="ECO:0000256" key="2">
    <source>
        <dbReference type="ARBA" id="ARBA00022512"/>
    </source>
</evidence>
<reference evidence="9" key="1">
    <citation type="submission" date="2020-09" db="EMBL/GenBank/DDBJ databases">
        <title>A novel bacterium of genus Hazenella, isolated from South China Sea.</title>
        <authorList>
            <person name="Huang H."/>
            <person name="Mo K."/>
            <person name="Hu Y."/>
        </authorList>
    </citation>
    <scope>NUCLEOTIDE SEQUENCE</scope>
    <source>
        <strain evidence="9">IB182357</strain>
    </source>
</reference>
<keyword evidence="2" id="KW-0134">Cell wall</keyword>
<evidence type="ECO:0000256" key="6">
    <source>
        <dbReference type="SAM" id="MobiDB-lite"/>
    </source>
</evidence>
<gene>
    <name evidence="9" type="ORF">IC620_00455</name>
</gene>
<accession>A0A926RVW3</accession>
<dbReference type="NCBIfam" id="TIGR01167">
    <property type="entry name" value="LPXTG_anchor"/>
    <property type="match status" value="1"/>
</dbReference>
<feature type="compositionally biased region" description="Basic and acidic residues" evidence="6">
    <location>
        <begin position="86"/>
        <end position="139"/>
    </location>
</feature>
<keyword evidence="10" id="KW-1185">Reference proteome</keyword>
<comment type="subcellular location">
    <subcellularLocation>
        <location evidence="1">Secreted</location>
        <location evidence="1">Cell wall</location>
        <topology evidence="1">Peptidoglycan-anchor</topology>
    </subcellularLocation>
</comment>
<feature type="domain" description="Gram-positive cocci surface proteins LPxTG" evidence="8">
    <location>
        <begin position="261"/>
        <end position="297"/>
    </location>
</feature>
<feature type="region of interest" description="Disordered" evidence="6">
    <location>
        <begin position="86"/>
        <end position="271"/>
    </location>
</feature>
<evidence type="ECO:0000256" key="4">
    <source>
        <dbReference type="ARBA" id="ARBA00022729"/>
    </source>
</evidence>
<evidence type="ECO:0000256" key="7">
    <source>
        <dbReference type="SAM" id="Phobius"/>
    </source>
</evidence>
<evidence type="ECO:0000313" key="10">
    <source>
        <dbReference type="Proteomes" id="UP000661691"/>
    </source>
</evidence>
<dbReference type="AlphaFoldDB" id="A0A926RVW3"/>